<proteinExistence type="predicted"/>
<accession>U6H5A5</accession>
<organism evidence="2 3">
    <name type="scientific">Eimeria praecox</name>
    <dbReference type="NCBI Taxonomy" id="51316"/>
    <lineage>
        <taxon>Eukaryota</taxon>
        <taxon>Sar</taxon>
        <taxon>Alveolata</taxon>
        <taxon>Apicomplexa</taxon>
        <taxon>Conoidasida</taxon>
        <taxon>Coccidia</taxon>
        <taxon>Eucoccidiorida</taxon>
        <taxon>Eimeriorina</taxon>
        <taxon>Eimeriidae</taxon>
        <taxon>Eimeria</taxon>
    </lineage>
</organism>
<evidence type="ECO:0000256" key="1">
    <source>
        <dbReference type="SAM" id="MobiDB-lite"/>
    </source>
</evidence>
<feature type="compositionally biased region" description="Polar residues" evidence="1">
    <location>
        <begin position="1"/>
        <end position="12"/>
    </location>
</feature>
<sequence length="253" mass="27146">MSDRSVSSSGPQFSVADRRIPESSSKRQPPLGSSILNFLAQLQHWPVLSYDRGSTSLNRPSLSGQCFNPTGEKSRFDTCVNTAANLLTCAIATHPIADVAQSVEREALNLVVAERQLLGASGNQQQRHVARATGVAAVAQTRGIFEGKRGILGSSATRLQDTQQQSQQQQGHREAAESICLLSSQQHSIASVHDSGSDRYPDSAVAAATGKKRPMKSRLVDLKQHDAKVLAVSRLPPVKRPPLAVLPQCLVAI</sequence>
<protein>
    <submittedName>
        <fullName evidence="2">Uncharacterized protein</fullName>
    </submittedName>
</protein>
<feature type="region of interest" description="Disordered" evidence="1">
    <location>
        <begin position="192"/>
        <end position="213"/>
    </location>
</feature>
<keyword evidence="3" id="KW-1185">Reference proteome</keyword>
<reference evidence="2" key="1">
    <citation type="submission" date="2013-10" db="EMBL/GenBank/DDBJ databases">
        <title>Genomic analysis of the causative agents of coccidiosis in chickens.</title>
        <authorList>
            <person name="Reid A.J."/>
            <person name="Blake D."/>
            <person name="Billington K."/>
            <person name="Browne H."/>
            <person name="Dunn M."/>
            <person name="Hung S."/>
            <person name="Kawahara F."/>
            <person name="Miranda-Saavedra D."/>
            <person name="Mourier T."/>
            <person name="Nagra H."/>
            <person name="Otto T.D."/>
            <person name="Rawlings N."/>
            <person name="Sanchez A."/>
            <person name="Sanders M."/>
            <person name="Subramaniam C."/>
            <person name="Tay Y."/>
            <person name="Dear P."/>
            <person name="Doerig C."/>
            <person name="Gruber A."/>
            <person name="Parkinson J."/>
            <person name="Shirley M."/>
            <person name="Wan K.L."/>
            <person name="Berriman M."/>
            <person name="Tomley F."/>
            <person name="Pain A."/>
        </authorList>
    </citation>
    <scope>NUCLEOTIDE SEQUENCE [LARGE SCALE GENOMIC DNA]</scope>
    <source>
        <strain evidence="2">Houghton</strain>
    </source>
</reference>
<feature type="compositionally biased region" description="Basic and acidic residues" evidence="1">
    <location>
        <begin position="16"/>
        <end position="25"/>
    </location>
</feature>
<dbReference type="Proteomes" id="UP000018201">
    <property type="component" value="Unassembled WGS sequence"/>
</dbReference>
<name>U6H5A5_9EIME</name>
<gene>
    <name evidence="2" type="ORF">EPH_0054440</name>
</gene>
<reference evidence="2" key="2">
    <citation type="submission" date="2013-10" db="EMBL/GenBank/DDBJ databases">
        <authorList>
            <person name="Aslett M."/>
        </authorList>
    </citation>
    <scope>NUCLEOTIDE SEQUENCE [LARGE SCALE GENOMIC DNA]</scope>
    <source>
        <strain evidence="2">Houghton</strain>
    </source>
</reference>
<dbReference type="AlphaFoldDB" id="U6H5A5"/>
<dbReference type="VEuPathDB" id="ToxoDB:EPH_0054440"/>
<dbReference type="EMBL" id="HG708214">
    <property type="protein sequence ID" value="CDI87766.1"/>
    <property type="molecule type" value="Genomic_DNA"/>
</dbReference>
<evidence type="ECO:0000313" key="3">
    <source>
        <dbReference type="Proteomes" id="UP000018201"/>
    </source>
</evidence>
<evidence type="ECO:0000313" key="2">
    <source>
        <dbReference type="EMBL" id="CDI87766.1"/>
    </source>
</evidence>
<feature type="region of interest" description="Disordered" evidence="1">
    <location>
        <begin position="1"/>
        <end position="29"/>
    </location>
</feature>